<accession>A0A448ZHM9</accession>
<protein>
    <submittedName>
        <fullName evidence="2">Uncharacterized protein</fullName>
    </submittedName>
</protein>
<feature type="transmembrane region" description="Helical" evidence="1">
    <location>
        <begin position="33"/>
        <end position="55"/>
    </location>
</feature>
<evidence type="ECO:0000256" key="1">
    <source>
        <dbReference type="SAM" id="Phobius"/>
    </source>
</evidence>
<reference evidence="2 3" key="1">
    <citation type="submission" date="2019-01" db="EMBL/GenBank/DDBJ databases">
        <authorList>
            <person name="Ferrante I. M."/>
        </authorList>
    </citation>
    <scope>NUCLEOTIDE SEQUENCE [LARGE SCALE GENOMIC DNA]</scope>
    <source>
        <strain evidence="2 3">B856</strain>
    </source>
</reference>
<dbReference type="Proteomes" id="UP000291116">
    <property type="component" value="Unassembled WGS sequence"/>
</dbReference>
<keyword evidence="1" id="KW-1133">Transmembrane helix</keyword>
<keyword evidence="3" id="KW-1185">Reference proteome</keyword>
<dbReference type="AlphaFoldDB" id="A0A448ZHM9"/>
<name>A0A448ZHM9_9STRA</name>
<evidence type="ECO:0000313" key="3">
    <source>
        <dbReference type="Proteomes" id="UP000291116"/>
    </source>
</evidence>
<organism evidence="2 3">
    <name type="scientific">Pseudo-nitzschia multistriata</name>
    <dbReference type="NCBI Taxonomy" id="183589"/>
    <lineage>
        <taxon>Eukaryota</taxon>
        <taxon>Sar</taxon>
        <taxon>Stramenopiles</taxon>
        <taxon>Ochrophyta</taxon>
        <taxon>Bacillariophyta</taxon>
        <taxon>Bacillariophyceae</taxon>
        <taxon>Bacillariophycidae</taxon>
        <taxon>Bacillariales</taxon>
        <taxon>Bacillariaceae</taxon>
        <taxon>Pseudo-nitzschia</taxon>
    </lineage>
</organism>
<keyword evidence="1" id="KW-0472">Membrane</keyword>
<gene>
    <name evidence="2" type="ORF">PSNMU_V1.4_AUG-EV-PASAV3_0084650</name>
</gene>
<sequence>MFDVYCASRKHSAAAPIATVASTPLCFEAAPEVGALVGGMYVALVGLSVGVFSLVGSLSLVGAMVGATVGTGSAVGWGETVGEPPVSTGRPVTTTRLSPCTQSSFSPEIIRGASVVTVTLGSWERQTDSVVTRTSSQLEVSMVAFPRALLSAGSEIDPAILQEEPSLHDRVVTSPSTESFELSLATVMTRLPAFAPLVPVTSRFTSEPEKTPTARSLSCSTPKMALTEAPVEAVMD</sequence>
<dbReference type="EMBL" id="CAACVS010000361">
    <property type="protein sequence ID" value="VEU41543.1"/>
    <property type="molecule type" value="Genomic_DNA"/>
</dbReference>
<keyword evidence="1" id="KW-0812">Transmembrane</keyword>
<evidence type="ECO:0000313" key="2">
    <source>
        <dbReference type="EMBL" id="VEU41543.1"/>
    </source>
</evidence>
<proteinExistence type="predicted"/>